<sequence length="164" mass="19049">MTLSYRSNHTSEIYAFWTGFYVVESSKQIINFAVAYTNKWQWLDNSPIDYLNWASSWGGQCEPDFFTIIPSTNKSCAVLLADYNGVDNYLNAIKTQWFDDANCNSIYTGAICQKDSDIQLHINNHSDSNLSCDEGWTRFELTNVLNERYNMCYMVCFNDLTYHK</sequence>
<dbReference type="Proteomes" id="UP000887540">
    <property type="component" value="Unplaced"/>
</dbReference>
<dbReference type="PROSITE" id="PS50041">
    <property type="entry name" value="C_TYPE_LECTIN_2"/>
    <property type="match status" value="1"/>
</dbReference>
<dbReference type="InterPro" id="IPR016186">
    <property type="entry name" value="C-type_lectin-like/link_sf"/>
</dbReference>
<evidence type="ECO:0000259" key="1">
    <source>
        <dbReference type="PROSITE" id="PS50041"/>
    </source>
</evidence>
<feature type="domain" description="C-type lectin" evidence="1">
    <location>
        <begin position="16"/>
        <end position="99"/>
    </location>
</feature>
<reference evidence="3" key="1">
    <citation type="submission" date="2022-11" db="UniProtKB">
        <authorList>
            <consortium name="WormBaseParasite"/>
        </authorList>
    </citation>
    <scope>IDENTIFICATION</scope>
</reference>
<dbReference type="Gene3D" id="3.10.100.10">
    <property type="entry name" value="Mannose-Binding Protein A, subunit A"/>
    <property type="match status" value="1"/>
</dbReference>
<organism evidence="2 3">
    <name type="scientific">Acrobeloides nanus</name>
    <dbReference type="NCBI Taxonomy" id="290746"/>
    <lineage>
        <taxon>Eukaryota</taxon>
        <taxon>Metazoa</taxon>
        <taxon>Ecdysozoa</taxon>
        <taxon>Nematoda</taxon>
        <taxon>Chromadorea</taxon>
        <taxon>Rhabditida</taxon>
        <taxon>Tylenchina</taxon>
        <taxon>Cephalobomorpha</taxon>
        <taxon>Cephaloboidea</taxon>
        <taxon>Cephalobidae</taxon>
        <taxon>Acrobeloides</taxon>
    </lineage>
</organism>
<keyword evidence="2" id="KW-1185">Reference proteome</keyword>
<dbReference type="InterPro" id="IPR016187">
    <property type="entry name" value="CTDL_fold"/>
</dbReference>
<dbReference type="SUPFAM" id="SSF56436">
    <property type="entry name" value="C-type lectin-like"/>
    <property type="match status" value="1"/>
</dbReference>
<dbReference type="WBParaSite" id="ACRNAN_Path_504.g1903.t1">
    <property type="protein sequence ID" value="ACRNAN_Path_504.g1903.t1"/>
    <property type="gene ID" value="ACRNAN_Path_504.g1903"/>
</dbReference>
<protein>
    <submittedName>
        <fullName evidence="3">C-type lectin domain-containing protein</fullName>
    </submittedName>
</protein>
<evidence type="ECO:0000313" key="3">
    <source>
        <dbReference type="WBParaSite" id="ACRNAN_Path_504.g1903.t1"/>
    </source>
</evidence>
<name>A0A914C920_9BILA</name>
<evidence type="ECO:0000313" key="2">
    <source>
        <dbReference type="Proteomes" id="UP000887540"/>
    </source>
</evidence>
<accession>A0A914C920</accession>
<dbReference type="AlphaFoldDB" id="A0A914C920"/>
<dbReference type="InterPro" id="IPR001304">
    <property type="entry name" value="C-type_lectin-like"/>
</dbReference>
<proteinExistence type="predicted"/>